<dbReference type="InterPro" id="IPR014710">
    <property type="entry name" value="RmlC-like_jellyroll"/>
</dbReference>
<dbReference type="SUPFAM" id="SSF51182">
    <property type="entry name" value="RmlC-like cupins"/>
    <property type="match status" value="1"/>
</dbReference>
<feature type="compositionally biased region" description="Low complexity" evidence="2">
    <location>
        <begin position="125"/>
        <end position="149"/>
    </location>
</feature>
<dbReference type="GO" id="GO:0046872">
    <property type="term" value="F:metal ion binding"/>
    <property type="evidence" value="ECO:0007669"/>
    <property type="project" value="UniProtKB-KW"/>
</dbReference>
<dbReference type="EMBL" id="CP012672">
    <property type="protein sequence ID" value="AUX37081.1"/>
    <property type="molecule type" value="Genomic_DNA"/>
</dbReference>
<reference evidence="4 5" key="1">
    <citation type="submission" date="2015-09" db="EMBL/GenBank/DDBJ databases">
        <title>Sorangium comparison.</title>
        <authorList>
            <person name="Zaburannyi N."/>
            <person name="Bunk B."/>
            <person name="Overmann J."/>
            <person name="Mueller R."/>
        </authorList>
    </citation>
    <scope>NUCLEOTIDE SEQUENCE [LARGE SCALE GENOMIC DNA]</scope>
    <source>
        <strain evidence="4 5">So ce836</strain>
    </source>
</reference>
<protein>
    <recommendedName>
        <fullName evidence="3">Cupin type-2 domain-containing protein</fullName>
    </recommendedName>
</protein>
<dbReference type="InterPro" id="IPR011051">
    <property type="entry name" value="RmlC_Cupin_sf"/>
</dbReference>
<dbReference type="PANTHER" id="PTHR35848:SF9">
    <property type="entry name" value="SLL1358 PROTEIN"/>
    <property type="match status" value="1"/>
</dbReference>
<evidence type="ECO:0000256" key="2">
    <source>
        <dbReference type="SAM" id="MobiDB-lite"/>
    </source>
</evidence>
<name>A0A4P2R3B7_SORCE</name>
<accession>A0A4P2R3B7</accession>
<feature type="domain" description="Cupin type-2" evidence="3">
    <location>
        <begin position="1"/>
        <end position="69"/>
    </location>
</feature>
<evidence type="ECO:0000313" key="5">
    <source>
        <dbReference type="Proteomes" id="UP000295497"/>
    </source>
</evidence>
<dbReference type="Gene3D" id="2.60.120.10">
    <property type="entry name" value="Jelly Rolls"/>
    <property type="match status" value="1"/>
</dbReference>
<keyword evidence="1" id="KW-0479">Metal-binding</keyword>
<dbReference type="InterPro" id="IPR013096">
    <property type="entry name" value="Cupin_2"/>
</dbReference>
<dbReference type="PANTHER" id="PTHR35848">
    <property type="entry name" value="OXALATE-BINDING PROTEIN"/>
    <property type="match status" value="1"/>
</dbReference>
<dbReference type="InterPro" id="IPR051610">
    <property type="entry name" value="GPI/OXD"/>
</dbReference>
<sequence>MKPGAMSALRHWHSVQDEHIYILSGHPTLITDAGETTLHLGMCMGFPGGDPDGHHLVNRSTEDVVYLEIGDRLPGDSGSYPDDDLKAVMGLPAGSTRRSVLCIRPSLRRAPPAPCEKYARRSSSRRWSCSSPRRSWSCSSPRPSKSSRSTDPTAQGDVEAAI</sequence>
<proteinExistence type="predicted"/>
<feature type="region of interest" description="Disordered" evidence="2">
    <location>
        <begin position="112"/>
        <end position="162"/>
    </location>
</feature>
<dbReference type="AlphaFoldDB" id="A0A4P2R3B7"/>
<evidence type="ECO:0000259" key="3">
    <source>
        <dbReference type="Pfam" id="PF07883"/>
    </source>
</evidence>
<gene>
    <name evidence="4" type="ORF">SOCE836_093000</name>
</gene>
<dbReference type="CDD" id="cd02224">
    <property type="entry name" value="cupin_SPO2919-like"/>
    <property type="match status" value="1"/>
</dbReference>
<evidence type="ECO:0000256" key="1">
    <source>
        <dbReference type="ARBA" id="ARBA00022723"/>
    </source>
</evidence>
<evidence type="ECO:0000313" key="4">
    <source>
        <dbReference type="EMBL" id="AUX37081.1"/>
    </source>
</evidence>
<dbReference type="Pfam" id="PF07883">
    <property type="entry name" value="Cupin_2"/>
    <property type="match status" value="1"/>
</dbReference>
<dbReference type="Proteomes" id="UP000295497">
    <property type="component" value="Chromosome"/>
</dbReference>
<organism evidence="4 5">
    <name type="scientific">Sorangium cellulosum</name>
    <name type="common">Polyangium cellulosum</name>
    <dbReference type="NCBI Taxonomy" id="56"/>
    <lineage>
        <taxon>Bacteria</taxon>
        <taxon>Pseudomonadati</taxon>
        <taxon>Myxococcota</taxon>
        <taxon>Polyangia</taxon>
        <taxon>Polyangiales</taxon>
        <taxon>Polyangiaceae</taxon>
        <taxon>Sorangium</taxon>
    </lineage>
</organism>